<feature type="domain" description="DUF2344" evidence="1">
    <location>
        <begin position="2"/>
        <end position="185"/>
    </location>
</feature>
<reference evidence="2 3" key="1">
    <citation type="submission" date="2019-08" db="EMBL/GenBank/DDBJ databases">
        <title>In-depth cultivation of the pig gut microbiome towards novel bacterial diversity and tailored functional studies.</title>
        <authorList>
            <person name="Wylensek D."/>
            <person name="Hitch T.C.A."/>
            <person name="Clavel T."/>
        </authorList>
    </citation>
    <scope>NUCLEOTIDE SEQUENCE [LARGE SCALE GENOMIC DNA]</scope>
    <source>
        <strain evidence="2 3">WCA3-601-WT-6H</strain>
    </source>
</reference>
<gene>
    <name evidence="2" type="ORF">FYJ59_05915</name>
</gene>
<accession>A0A6L5YIM8</accession>
<comment type="caution">
    <text evidence="2">The sequence shown here is derived from an EMBL/GenBank/DDBJ whole genome shotgun (WGS) entry which is preliminary data.</text>
</comment>
<dbReference type="Pfam" id="PF10105">
    <property type="entry name" value="DUF2344"/>
    <property type="match status" value="1"/>
</dbReference>
<dbReference type="NCBIfam" id="TIGR03936">
    <property type="entry name" value="sam_1_link_chp"/>
    <property type="match status" value="1"/>
</dbReference>
<evidence type="ECO:0000313" key="2">
    <source>
        <dbReference type="EMBL" id="MST57780.1"/>
    </source>
</evidence>
<organism evidence="2 3">
    <name type="scientific">Waltera intestinalis</name>
    <dbReference type="NCBI Taxonomy" id="2606635"/>
    <lineage>
        <taxon>Bacteria</taxon>
        <taxon>Bacillati</taxon>
        <taxon>Bacillota</taxon>
        <taxon>Clostridia</taxon>
        <taxon>Lachnospirales</taxon>
        <taxon>Lachnospiraceae</taxon>
        <taxon>Waltera</taxon>
    </lineage>
</organism>
<name>A0A6L5YIM8_9FIRM</name>
<dbReference type="AlphaFoldDB" id="A0A6L5YIM8"/>
<evidence type="ECO:0000313" key="3">
    <source>
        <dbReference type="Proteomes" id="UP000476055"/>
    </source>
</evidence>
<sequence>MKLRIKFKKYGPVRFIGHLDVMRFFQKANRRAELDVAYTGGFSPHQIMSFAAPLGVGLTSNGEYMDLEVHSLTSCEDVKTRLNAASVPGIEITSVKILPDKAGNAMASVAAAGYTVTFREGRGPHFDLAPAVERFLKKDEILITKETKKGSREINLKEGIYELKAVDGNSLYLLVDASSAGNIKPIQVVEALFAENGDPLPENALMVNREETYLRSDAGELLPLDAIGYDSEEAYKAASGDSE</sequence>
<dbReference type="InterPro" id="IPR018768">
    <property type="entry name" value="DUF2344"/>
</dbReference>
<dbReference type="Proteomes" id="UP000476055">
    <property type="component" value="Unassembled WGS sequence"/>
</dbReference>
<dbReference type="RefSeq" id="WP_154495928.1">
    <property type="nucleotide sequence ID" value="NZ_VUMU01000005.1"/>
</dbReference>
<dbReference type="EMBL" id="VUMU01000005">
    <property type="protein sequence ID" value="MST57780.1"/>
    <property type="molecule type" value="Genomic_DNA"/>
</dbReference>
<proteinExistence type="predicted"/>
<protein>
    <submittedName>
        <fullName evidence="2">DUF2344 domain-containing protein</fullName>
    </submittedName>
</protein>
<evidence type="ECO:0000259" key="1">
    <source>
        <dbReference type="Pfam" id="PF10105"/>
    </source>
</evidence>
<keyword evidence="3" id="KW-1185">Reference proteome</keyword>